<dbReference type="Proteomes" id="UP000315700">
    <property type="component" value="Chromosome"/>
</dbReference>
<reference evidence="2 3" key="1">
    <citation type="submission" date="2019-02" db="EMBL/GenBank/DDBJ databases">
        <title>Deep-cultivation of Planctomycetes and their phenomic and genomic characterization uncovers novel biology.</title>
        <authorList>
            <person name="Wiegand S."/>
            <person name="Jogler M."/>
            <person name="Boedeker C."/>
            <person name="Pinto D."/>
            <person name="Vollmers J."/>
            <person name="Rivas-Marin E."/>
            <person name="Kohn T."/>
            <person name="Peeters S.H."/>
            <person name="Heuer A."/>
            <person name="Rast P."/>
            <person name="Oberbeckmann S."/>
            <person name="Bunk B."/>
            <person name="Jeske O."/>
            <person name="Meyerdierks A."/>
            <person name="Storesund J.E."/>
            <person name="Kallscheuer N."/>
            <person name="Luecker S."/>
            <person name="Lage O.M."/>
            <person name="Pohl T."/>
            <person name="Merkel B.J."/>
            <person name="Hornburger P."/>
            <person name="Mueller R.-W."/>
            <person name="Bruemmer F."/>
            <person name="Labrenz M."/>
            <person name="Spormann A.M."/>
            <person name="Op den Camp H."/>
            <person name="Overmann J."/>
            <person name="Amann R."/>
            <person name="Jetten M.S.M."/>
            <person name="Mascher T."/>
            <person name="Medema M.H."/>
            <person name="Devos D.P."/>
            <person name="Kaster A.-K."/>
            <person name="Ovreas L."/>
            <person name="Rohde M."/>
            <person name="Galperin M.Y."/>
            <person name="Jogler C."/>
        </authorList>
    </citation>
    <scope>NUCLEOTIDE SEQUENCE [LARGE SCALE GENOMIC DNA]</scope>
    <source>
        <strain evidence="2 3">Pan44</strain>
    </source>
</reference>
<gene>
    <name evidence="2" type="ORF">Pan44_36800</name>
</gene>
<dbReference type="EMBL" id="CP036271">
    <property type="protein sequence ID" value="QDT55634.1"/>
    <property type="molecule type" value="Genomic_DNA"/>
</dbReference>
<evidence type="ECO:0008006" key="4">
    <source>
        <dbReference type="Google" id="ProtNLM"/>
    </source>
</evidence>
<dbReference type="KEGG" id="ccos:Pan44_36800"/>
<keyword evidence="1" id="KW-0812">Transmembrane</keyword>
<evidence type="ECO:0000256" key="1">
    <source>
        <dbReference type="SAM" id="Phobius"/>
    </source>
</evidence>
<sequence length="91" mass="9779">MMTFKKLLNDDAGFIVSAELVLISTIAVLGLVVGLSEVSLNINNELEDVGSAFAAMRQSYEVSCTSGHKASKSGTCFEDRCDFCDGQNDIH</sequence>
<keyword evidence="3" id="KW-1185">Reference proteome</keyword>
<organism evidence="2 3">
    <name type="scientific">Caulifigura coniformis</name>
    <dbReference type="NCBI Taxonomy" id="2527983"/>
    <lineage>
        <taxon>Bacteria</taxon>
        <taxon>Pseudomonadati</taxon>
        <taxon>Planctomycetota</taxon>
        <taxon>Planctomycetia</taxon>
        <taxon>Planctomycetales</taxon>
        <taxon>Planctomycetaceae</taxon>
        <taxon>Caulifigura</taxon>
    </lineage>
</organism>
<protein>
    <recommendedName>
        <fullName evidence="4">Branched-chain amino acid aminotransferase</fullName>
    </recommendedName>
</protein>
<accession>A0A517SHN3</accession>
<dbReference type="RefSeq" id="WP_390620539.1">
    <property type="nucleotide sequence ID" value="NZ_CP036271.1"/>
</dbReference>
<dbReference type="AlphaFoldDB" id="A0A517SHN3"/>
<feature type="transmembrane region" description="Helical" evidence="1">
    <location>
        <begin position="12"/>
        <end position="35"/>
    </location>
</feature>
<name>A0A517SHN3_9PLAN</name>
<evidence type="ECO:0000313" key="2">
    <source>
        <dbReference type="EMBL" id="QDT55634.1"/>
    </source>
</evidence>
<keyword evidence="1" id="KW-1133">Transmembrane helix</keyword>
<evidence type="ECO:0000313" key="3">
    <source>
        <dbReference type="Proteomes" id="UP000315700"/>
    </source>
</evidence>
<proteinExistence type="predicted"/>
<keyword evidence="1" id="KW-0472">Membrane</keyword>
<dbReference type="InParanoid" id="A0A517SHN3"/>